<accession>A0A0G1LNF7</accession>
<dbReference type="Pfam" id="PF07883">
    <property type="entry name" value="Cupin_2"/>
    <property type="match status" value="1"/>
</dbReference>
<dbReference type="PANTHER" id="PTHR42966:SF1">
    <property type="entry name" value="SIALIC ACID SYNTHASE"/>
    <property type="match status" value="1"/>
</dbReference>
<dbReference type="AlphaFoldDB" id="A0A0G1LNF7"/>
<protein>
    <submittedName>
        <fullName evidence="3">Sialic acid synthase</fullName>
    </submittedName>
</protein>
<dbReference type="Pfam" id="PF03102">
    <property type="entry name" value="NeuB"/>
    <property type="match status" value="1"/>
</dbReference>
<comment type="caution">
    <text evidence="3">The sequence shown here is derived from an EMBL/GenBank/DDBJ whole genome shotgun (WGS) entry which is preliminary data.</text>
</comment>
<dbReference type="InterPro" id="IPR013096">
    <property type="entry name" value="Cupin_2"/>
</dbReference>
<reference evidence="3 4" key="1">
    <citation type="journal article" date="2015" name="Nature">
        <title>rRNA introns, odd ribosomes, and small enigmatic genomes across a large radiation of phyla.</title>
        <authorList>
            <person name="Brown C.T."/>
            <person name="Hug L.A."/>
            <person name="Thomas B.C."/>
            <person name="Sharon I."/>
            <person name="Castelle C.J."/>
            <person name="Singh A."/>
            <person name="Wilkins M.J."/>
            <person name="Williams K.H."/>
            <person name="Banfield J.F."/>
        </authorList>
    </citation>
    <scope>NUCLEOTIDE SEQUENCE [LARGE SCALE GENOMIC DNA]</scope>
</reference>
<name>A0A0G1LNF7_9BACT</name>
<dbReference type="InterPro" id="IPR011051">
    <property type="entry name" value="RmlC_Cupin_sf"/>
</dbReference>
<organism evidence="3 4">
    <name type="scientific">Candidatus Giovannonibacteria bacterium GW2011_GWA2_44_26</name>
    <dbReference type="NCBI Taxonomy" id="1618648"/>
    <lineage>
        <taxon>Bacteria</taxon>
        <taxon>Candidatus Giovannoniibacteriota</taxon>
    </lineage>
</organism>
<dbReference type="GO" id="GO:0016051">
    <property type="term" value="P:carbohydrate biosynthetic process"/>
    <property type="evidence" value="ECO:0007669"/>
    <property type="project" value="InterPro"/>
</dbReference>
<dbReference type="SUPFAM" id="SSF51569">
    <property type="entry name" value="Aldolase"/>
    <property type="match status" value="1"/>
</dbReference>
<dbReference type="InterPro" id="IPR051690">
    <property type="entry name" value="PseI-like"/>
</dbReference>
<evidence type="ECO:0000313" key="3">
    <source>
        <dbReference type="EMBL" id="KKT61434.1"/>
    </source>
</evidence>
<dbReference type="Gene3D" id="2.60.120.10">
    <property type="entry name" value="Jelly Rolls"/>
    <property type="match status" value="1"/>
</dbReference>
<dbReference type="InterPro" id="IPR014710">
    <property type="entry name" value="RmlC-like_jellyroll"/>
</dbReference>
<feature type="domain" description="PseI/NeuA/B-like" evidence="1">
    <location>
        <begin position="37"/>
        <end position="266"/>
    </location>
</feature>
<dbReference type="PANTHER" id="PTHR42966">
    <property type="entry name" value="N-ACETYLNEURAMINATE SYNTHASE"/>
    <property type="match status" value="1"/>
</dbReference>
<dbReference type="GO" id="GO:0047444">
    <property type="term" value="F:N-acylneuraminate-9-phosphate synthase activity"/>
    <property type="evidence" value="ECO:0007669"/>
    <property type="project" value="TreeGrafter"/>
</dbReference>
<dbReference type="Gene3D" id="3.90.1210.10">
    <property type="entry name" value="Antifreeze-like/N-acetylneuraminic acid synthase C-terminal domain"/>
    <property type="match status" value="1"/>
</dbReference>
<gene>
    <name evidence="3" type="ORF">UW55_C0031G0007</name>
</gene>
<evidence type="ECO:0000259" key="1">
    <source>
        <dbReference type="Pfam" id="PF03102"/>
    </source>
</evidence>
<proteinExistence type="predicted"/>
<dbReference type="EMBL" id="LCIT01000031">
    <property type="protein sequence ID" value="KKT61434.1"/>
    <property type="molecule type" value="Genomic_DNA"/>
</dbReference>
<dbReference type="SUPFAM" id="SSF51182">
    <property type="entry name" value="RmlC-like cupins"/>
    <property type="match status" value="1"/>
</dbReference>
<dbReference type="InterPro" id="IPR013132">
    <property type="entry name" value="PseI/NeuA/B-like_N"/>
</dbReference>
<dbReference type="Gene3D" id="3.20.20.70">
    <property type="entry name" value="Aldolase class I"/>
    <property type="match status" value="1"/>
</dbReference>
<evidence type="ECO:0000259" key="2">
    <source>
        <dbReference type="Pfam" id="PF07883"/>
    </source>
</evidence>
<feature type="domain" description="Cupin type-2" evidence="2">
    <location>
        <begin position="408"/>
        <end position="460"/>
    </location>
</feature>
<dbReference type="InterPro" id="IPR013785">
    <property type="entry name" value="Aldolase_TIM"/>
</dbReference>
<sequence length="517" mass="58949">MMTPKFNFENLFIFEIANNHQGSLEHGLKIVREMAELAKTFGVRGAVKLQFRNLDSIIHPDFKNLKNNQYMERFISTKLAEEDFEKLVDEVKNAGLISMVTPFDEPSVDLIDRLGVEIIKIGSPSNQDWPLLERVAEANKPVICSTGGLAVSDIDKIVSFFNKRAVDFALMHCVSLYPTPNDKLYLNQIETMKNRYPNVTIGFSTHEDPNNLNAIRVAYAKGARFFEKHVGMKTDEIKLNAYSATPEQVRAWLAAYKEAVESIGDNGKREISEKEQQDLKTFVRGVWAWREIKAGENIRKEDVFFAMPFQDGQLISGNFHPGLVANRNYSANEAIDEAIRPNSRPKKEIVYHAIHAVKGMLNEARVPLGHDFQVELSHHYGIDRFREIGSTIITCFNKEYAKKVIVALPGQWNPEHYHKKKDETFQILKGILEVEINGRKKILEPGDSLWIPRGVLHGFGSGQGAVFEEISTTDYNDDSFYTDRSIAAMNREDRKTKLLNWGQHQLDAFEEDELRAI</sequence>
<dbReference type="Proteomes" id="UP000033945">
    <property type="component" value="Unassembled WGS sequence"/>
</dbReference>
<evidence type="ECO:0000313" key="4">
    <source>
        <dbReference type="Proteomes" id="UP000033945"/>
    </source>
</evidence>